<evidence type="ECO:0000313" key="3">
    <source>
        <dbReference type="EMBL" id="NKE18823.1"/>
    </source>
</evidence>
<dbReference type="EMBL" id="JAAVUP010000005">
    <property type="protein sequence ID" value="NKE18823.1"/>
    <property type="molecule type" value="Genomic_DNA"/>
</dbReference>
<feature type="region of interest" description="Disordered" evidence="1">
    <location>
        <begin position="1"/>
        <end position="22"/>
    </location>
</feature>
<organism evidence="2 5">
    <name type="scientific">Neoroseomonas oryzicola</name>
    <dbReference type="NCBI Taxonomy" id="535904"/>
    <lineage>
        <taxon>Bacteria</taxon>
        <taxon>Pseudomonadati</taxon>
        <taxon>Pseudomonadota</taxon>
        <taxon>Alphaproteobacteria</taxon>
        <taxon>Acetobacterales</taxon>
        <taxon>Acetobacteraceae</taxon>
        <taxon>Neoroseomonas</taxon>
    </lineage>
</organism>
<dbReference type="Proteomes" id="UP001138708">
    <property type="component" value="Unassembled WGS sequence"/>
</dbReference>
<sequence>MSAAQMLPADAPEDEAARVQAEREATWRAQEEFHATKTATFEVAMEEMRAIVCLERPGASLDEARRKLGEAAHDLRNQNQHMGDLKHRWAREDAGEIRQEKARLRETKPASSIRWKNLATPLLNAMGVNSEFGRDDDRLLNHAVLVELGIGEDMSADEQRAEAFTRLVRHAGSYVDSDLKLAIVETVEGVVTRMSLAGQCLPALPMPDDEEGQRLHHRLLTLERAALEEFRGHGPVPTRTEQERARQVAWHRLMDEERQSVPPGMSSQQRQQQIAQLVPEWAGWAGIMVR</sequence>
<evidence type="ECO:0000256" key="1">
    <source>
        <dbReference type="SAM" id="MobiDB-lite"/>
    </source>
</evidence>
<dbReference type="AlphaFoldDB" id="A0A9X9WLX3"/>
<protein>
    <submittedName>
        <fullName evidence="2">Uncharacterized protein</fullName>
    </submittedName>
</protein>
<reference evidence="3 4" key="2">
    <citation type="submission" date="2020-02" db="EMBL/GenBank/DDBJ databases">
        <authorList>
            <person name="Sun Q."/>
            <person name="Inoue M."/>
        </authorList>
    </citation>
    <scope>NUCLEOTIDE SEQUENCE [LARGE SCALE GENOMIC DNA]</scope>
    <source>
        <strain evidence="3 4">KCTC 22478</strain>
    </source>
</reference>
<accession>A0A9X9WLX3</accession>
<reference evidence="2" key="3">
    <citation type="journal article" date="2021" name="Syst. Appl. Microbiol.">
        <title>Roseomonas hellenica sp. nov., isolated from roots of wild-growing Alkanna tinctoria.</title>
        <authorList>
            <person name="Rat A."/>
            <person name="Naranjo H.D."/>
            <person name="Lebbe L."/>
            <person name="Cnockaert M."/>
            <person name="Krigas N."/>
            <person name="Grigoriadou K."/>
            <person name="Maloupa E."/>
            <person name="Willems A."/>
        </authorList>
    </citation>
    <scope>NUCLEOTIDE SEQUENCE</scope>
    <source>
        <strain evidence="2">LMG 31161</strain>
    </source>
</reference>
<name>A0A9X9WLX3_9PROT</name>
<evidence type="ECO:0000313" key="4">
    <source>
        <dbReference type="Proteomes" id="UP000746741"/>
    </source>
</evidence>
<dbReference type="RefSeq" id="WP_168042725.1">
    <property type="nucleotide sequence ID" value="NZ_JAAEDK010000050.1"/>
</dbReference>
<proteinExistence type="predicted"/>
<gene>
    <name evidence="3" type="ORF">GWK15_17850</name>
    <name evidence="2" type="ORF">GXW75_18910</name>
</gene>
<keyword evidence="4" id="KW-1185">Reference proteome</keyword>
<comment type="caution">
    <text evidence="2">The sequence shown here is derived from an EMBL/GenBank/DDBJ whole genome shotgun (WGS) entry which is preliminary data.</text>
</comment>
<dbReference type="Proteomes" id="UP000746741">
    <property type="component" value="Unassembled WGS sequence"/>
</dbReference>
<evidence type="ECO:0000313" key="2">
    <source>
        <dbReference type="EMBL" id="MBR0661333.1"/>
    </source>
</evidence>
<evidence type="ECO:0000313" key="5">
    <source>
        <dbReference type="Proteomes" id="UP001138708"/>
    </source>
</evidence>
<reference evidence="2" key="1">
    <citation type="submission" date="2020-01" db="EMBL/GenBank/DDBJ databases">
        <authorList>
            <person name="Rat A."/>
        </authorList>
    </citation>
    <scope>NUCLEOTIDE SEQUENCE</scope>
    <source>
        <strain evidence="2">LMG 31161</strain>
    </source>
</reference>
<dbReference type="EMBL" id="JAAEDK010000050">
    <property type="protein sequence ID" value="MBR0661333.1"/>
    <property type="molecule type" value="Genomic_DNA"/>
</dbReference>